<dbReference type="InterPro" id="IPR050570">
    <property type="entry name" value="Cell_wall_metabolism_enzyme"/>
</dbReference>
<feature type="non-terminal residue" evidence="2">
    <location>
        <position position="616"/>
    </location>
</feature>
<dbReference type="GO" id="GO:0004222">
    <property type="term" value="F:metalloendopeptidase activity"/>
    <property type="evidence" value="ECO:0007669"/>
    <property type="project" value="TreeGrafter"/>
</dbReference>
<dbReference type="PANTHER" id="PTHR21666:SF270">
    <property type="entry name" value="MUREIN HYDROLASE ACTIVATOR ENVC"/>
    <property type="match status" value="1"/>
</dbReference>
<dbReference type="CDD" id="cd12797">
    <property type="entry name" value="M23_peptidase"/>
    <property type="match status" value="1"/>
</dbReference>
<dbReference type="InterPro" id="IPR015943">
    <property type="entry name" value="WD40/YVTN_repeat-like_dom_sf"/>
</dbReference>
<dbReference type="SUPFAM" id="SSF110296">
    <property type="entry name" value="Oligoxyloglucan reducing end-specific cellobiohydrolase"/>
    <property type="match status" value="2"/>
</dbReference>
<dbReference type="Pfam" id="PF01551">
    <property type="entry name" value="Peptidase_M23"/>
    <property type="match status" value="1"/>
</dbReference>
<comment type="caution">
    <text evidence="2">The sequence shown here is derived from an EMBL/GenBank/DDBJ whole genome shotgun (WGS) entry which is preliminary data.</text>
</comment>
<dbReference type="Proteomes" id="UP000886066">
    <property type="component" value="Unassembled WGS sequence"/>
</dbReference>
<gene>
    <name evidence="2" type="ORF">ENN92_00985</name>
</gene>
<reference evidence="2" key="1">
    <citation type="journal article" date="2020" name="mSystems">
        <title>Genome- and Community-Level Interaction Insights into Carbon Utilization and Element Cycling Functions of Hydrothermarchaeota in Hydrothermal Sediment.</title>
        <authorList>
            <person name="Zhou Z."/>
            <person name="Liu Y."/>
            <person name="Xu W."/>
            <person name="Pan J."/>
            <person name="Luo Z.H."/>
            <person name="Li M."/>
        </authorList>
    </citation>
    <scope>NUCLEOTIDE SEQUENCE [LARGE SCALE GENOMIC DNA]</scope>
    <source>
        <strain evidence="2">SpSt-1219</strain>
    </source>
</reference>
<dbReference type="AlphaFoldDB" id="A0A7C1DPK8"/>
<proteinExistence type="predicted"/>
<dbReference type="PANTHER" id="PTHR21666">
    <property type="entry name" value="PEPTIDASE-RELATED"/>
    <property type="match status" value="1"/>
</dbReference>
<protein>
    <recommendedName>
        <fullName evidence="1">M23ase beta-sheet core domain-containing protein</fullName>
    </recommendedName>
</protein>
<evidence type="ECO:0000313" key="2">
    <source>
        <dbReference type="EMBL" id="HDQ88705.1"/>
    </source>
</evidence>
<feature type="domain" description="M23ase beta-sheet core" evidence="1">
    <location>
        <begin position="407"/>
        <end position="498"/>
    </location>
</feature>
<name>A0A7C1DPK8_UNCKA</name>
<sequence length="616" mass="70319">MQFIKKEQIKAFIKIILSITLLFSCKYPWKKVLAETPWQPTNLTKEHISSIETTPYGIFAGEFSTKYWELPFNGIYFSSDKGMNWVKSGLKYRGVTDIAHTKDIVFATTYYSTTQYPAGLYKSTNWGKDWSHVGPDTPASKVEVLGDTVLLGTYNQGLWISNDLGKSWKRILEGEERMQYIDKIFMDEAIIFVRGHNEYRNFLSSKDNGITWEREEWLEILDAFDFWVYDNLLYIATDYLNIVVSKDFKTIYRLVGNFDSNPVHSLYRIGVNFYAGVLNEASNVLDIYKSTDQGINWESTNLTEAVNTDSLEDIQSITGVPSYIFGLFPGKGVYRKEISFKRDKEPFLGNLWKNQKPNDILNKITSFFDHEYPLLGYGFYSEPSEYTSSTVNFLGQKGKEPEIYYSSHNGYDFALPYGTELTAPYDGIAKGVYCPACGNTILIKHPNGYMTVYMHLQKENLIAQMWEDNIPVNEGDVIGKVGMTGNTTGPHLHFEVRKPDYTIPGWGTGHPSGLTDPFGWQNDFKYDPWAFFKWEDGLGRHTGKASKYLWKEETNLSGIKKAFNGNPLLMDLDNINIQIPSTIYPLPLAFQIAYLTPPTPPESTQKYVEGTALSIV</sequence>
<organism evidence="2">
    <name type="scientific">candidate division WWE3 bacterium</name>
    <dbReference type="NCBI Taxonomy" id="2053526"/>
    <lineage>
        <taxon>Bacteria</taxon>
        <taxon>Katanobacteria</taxon>
    </lineage>
</organism>
<accession>A0A7C1DPK8</accession>
<dbReference type="Gene3D" id="2.130.10.10">
    <property type="entry name" value="YVTN repeat-like/Quinoprotein amine dehydrogenase"/>
    <property type="match status" value="2"/>
</dbReference>
<dbReference type="SUPFAM" id="SSF51261">
    <property type="entry name" value="Duplicated hybrid motif"/>
    <property type="match status" value="1"/>
</dbReference>
<dbReference type="InterPro" id="IPR016047">
    <property type="entry name" value="M23ase_b-sheet_dom"/>
</dbReference>
<dbReference type="PROSITE" id="PS51257">
    <property type="entry name" value="PROKAR_LIPOPROTEIN"/>
    <property type="match status" value="1"/>
</dbReference>
<dbReference type="EMBL" id="DSDM01000058">
    <property type="protein sequence ID" value="HDQ88705.1"/>
    <property type="molecule type" value="Genomic_DNA"/>
</dbReference>
<evidence type="ECO:0000259" key="1">
    <source>
        <dbReference type="Pfam" id="PF01551"/>
    </source>
</evidence>
<dbReference type="Gene3D" id="2.70.70.10">
    <property type="entry name" value="Glucose Permease (Domain IIA)"/>
    <property type="match status" value="1"/>
</dbReference>
<dbReference type="CDD" id="cd15482">
    <property type="entry name" value="Sialidase_non-viral"/>
    <property type="match status" value="1"/>
</dbReference>
<dbReference type="InterPro" id="IPR011055">
    <property type="entry name" value="Dup_hybrid_motif"/>
</dbReference>